<gene>
    <name evidence="1" type="ORF">RPERSI_LOCUS26389</name>
</gene>
<reference evidence="1" key="1">
    <citation type="submission" date="2021-06" db="EMBL/GenBank/DDBJ databases">
        <authorList>
            <person name="Kallberg Y."/>
            <person name="Tangrot J."/>
            <person name="Rosling A."/>
        </authorList>
    </citation>
    <scope>NUCLEOTIDE SEQUENCE</scope>
    <source>
        <strain evidence="1">MA461A</strain>
    </source>
</reference>
<sequence>MSFFSFFESISTISSTVLKHFTEGPPKKSWDLKFHLTMAMIIKGNDRLSKTPIEQIQKEYGKHTVKIPPNITIKDVILDEEYRQKSKTHLEKILKQYDDVLDDRWKDSNDNELHGEW</sequence>
<organism evidence="1 2">
    <name type="scientific">Racocetra persica</name>
    <dbReference type="NCBI Taxonomy" id="160502"/>
    <lineage>
        <taxon>Eukaryota</taxon>
        <taxon>Fungi</taxon>
        <taxon>Fungi incertae sedis</taxon>
        <taxon>Mucoromycota</taxon>
        <taxon>Glomeromycotina</taxon>
        <taxon>Glomeromycetes</taxon>
        <taxon>Diversisporales</taxon>
        <taxon>Gigasporaceae</taxon>
        <taxon>Racocetra</taxon>
    </lineage>
</organism>
<accession>A0ACA9S344</accession>
<keyword evidence="2" id="KW-1185">Reference proteome</keyword>
<evidence type="ECO:0000313" key="1">
    <source>
        <dbReference type="EMBL" id="CAG8825051.1"/>
    </source>
</evidence>
<protein>
    <submittedName>
        <fullName evidence="1">5499_t:CDS:1</fullName>
    </submittedName>
</protein>
<proteinExistence type="predicted"/>
<name>A0ACA9S344_9GLOM</name>
<dbReference type="Proteomes" id="UP000789920">
    <property type="component" value="Unassembled WGS sequence"/>
</dbReference>
<evidence type="ECO:0000313" key="2">
    <source>
        <dbReference type="Proteomes" id="UP000789920"/>
    </source>
</evidence>
<dbReference type="EMBL" id="CAJVQC010089909">
    <property type="protein sequence ID" value="CAG8825051.1"/>
    <property type="molecule type" value="Genomic_DNA"/>
</dbReference>
<comment type="caution">
    <text evidence="1">The sequence shown here is derived from an EMBL/GenBank/DDBJ whole genome shotgun (WGS) entry which is preliminary data.</text>
</comment>
<feature type="non-terminal residue" evidence="1">
    <location>
        <position position="117"/>
    </location>
</feature>